<dbReference type="AlphaFoldDB" id="A0A4U0WXI6"/>
<keyword evidence="3" id="KW-0285">Flavoprotein</keyword>
<sequence length="329" mass="35236">MNRWVYVGETVVPVVIVDCDKLCQWDLETYDYWMEMIQEEKKLGEKTGRSGLGTYTSLQYWDTGPTETLWWSNHVQSFQHLNSSTTPPNVTSAISFTSIAVNVPQHLSNLLQRIRNLDGTLVKHKLPTASGLALALSAAETRLPSSNGISDPSATTSTPSPVHAFVNATAMGARTLCADASLYPIRGQTVLVRGEAAAICTRHGTASDNNPYIAYCIPRPGSGTTILGGTNARGTWDGRADAAVTASILANCKALVPELQSAGGEFEVLSAQVGLRPAREGGPRCEVELLEDGEGRRRRVVHCYGHAGAGFQNSVGAARKVVRLVGGLD</sequence>
<dbReference type="PANTHER" id="PTHR11530:SF11">
    <property type="entry name" value="D-ASPARTATE OXIDASE"/>
    <property type="match status" value="1"/>
</dbReference>
<dbReference type="GO" id="GO:0071949">
    <property type="term" value="F:FAD binding"/>
    <property type="evidence" value="ECO:0007669"/>
    <property type="project" value="InterPro"/>
</dbReference>
<comment type="caution">
    <text evidence="7">The sequence shown here is derived from an EMBL/GenBank/DDBJ whole genome shotgun (WGS) entry which is preliminary data.</text>
</comment>
<keyword evidence="5" id="KW-0560">Oxidoreductase</keyword>
<dbReference type="Gene3D" id="3.30.9.10">
    <property type="entry name" value="D-Amino Acid Oxidase, subunit A, domain 2"/>
    <property type="match status" value="1"/>
</dbReference>
<dbReference type="GO" id="GO:0003884">
    <property type="term" value="F:D-amino-acid oxidase activity"/>
    <property type="evidence" value="ECO:0007669"/>
    <property type="project" value="InterPro"/>
</dbReference>
<evidence type="ECO:0000256" key="1">
    <source>
        <dbReference type="ARBA" id="ARBA00001974"/>
    </source>
</evidence>
<evidence type="ECO:0000256" key="2">
    <source>
        <dbReference type="ARBA" id="ARBA00006730"/>
    </source>
</evidence>
<accession>A0A4U0WXI6</accession>
<protein>
    <recommendedName>
        <fullName evidence="6">FAD dependent oxidoreductase domain-containing protein</fullName>
    </recommendedName>
</protein>
<dbReference type="Pfam" id="PF01266">
    <property type="entry name" value="DAO"/>
    <property type="match status" value="1"/>
</dbReference>
<evidence type="ECO:0000259" key="6">
    <source>
        <dbReference type="Pfam" id="PF01266"/>
    </source>
</evidence>
<organism evidence="7 8">
    <name type="scientific">Cryomyces minteri</name>
    <dbReference type="NCBI Taxonomy" id="331657"/>
    <lineage>
        <taxon>Eukaryota</taxon>
        <taxon>Fungi</taxon>
        <taxon>Dikarya</taxon>
        <taxon>Ascomycota</taxon>
        <taxon>Pezizomycotina</taxon>
        <taxon>Dothideomycetes</taxon>
        <taxon>Dothideomycetes incertae sedis</taxon>
        <taxon>Cryomyces</taxon>
    </lineage>
</organism>
<dbReference type="SUPFAM" id="SSF54373">
    <property type="entry name" value="FAD-linked reductases, C-terminal domain"/>
    <property type="match status" value="1"/>
</dbReference>
<dbReference type="Gene3D" id="3.40.50.720">
    <property type="entry name" value="NAD(P)-binding Rossmann-like Domain"/>
    <property type="match status" value="1"/>
</dbReference>
<dbReference type="STRING" id="331657.A0A4U0WXI6"/>
<keyword evidence="4" id="KW-0274">FAD</keyword>
<dbReference type="EMBL" id="NAJN01000813">
    <property type="protein sequence ID" value="TKA68500.1"/>
    <property type="molecule type" value="Genomic_DNA"/>
</dbReference>
<dbReference type="GO" id="GO:0005737">
    <property type="term" value="C:cytoplasm"/>
    <property type="evidence" value="ECO:0007669"/>
    <property type="project" value="TreeGrafter"/>
</dbReference>
<dbReference type="SUPFAM" id="SSF51971">
    <property type="entry name" value="Nucleotide-binding domain"/>
    <property type="match status" value="1"/>
</dbReference>
<reference evidence="7 8" key="1">
    <citation type="submission" date="2017-03" db="EMBL/GenBank/DDBJ databases">
        <title>Genomes of endolithic fungi from Antarctica.</title>
        <authorList>
            <person name="Coleine C."/>
            <person name="Masonjones S."/>
            <person name="Stajich J.E."/>
        </authorList>
    </citation>
    <scope>NUCLEOTIDE SEQUENCE [LARGE SCALE GENOMIC DNA]</scope>
    <source>
        <strain evidence="7 8">CCFEE 5187</strain>
    </source>
</reference>
<evidence type="ECO:0000256" key="4">
    <source>
        <dbReference type="ARBA" id="ARBA00022827"/>
    </source>
</evidence>
<comment type="similarity">
    <text evidence="2">Belongs to the DAMOX/DASOX family.</text>
</comment>
<evidence type="ECO:0000256" key="5">
    <source>
        <dbReference type="ARBA" id="ARBA00023002"/>
    </source>
</evidence>
<comment type="cofactor">
    <cofactor evidence="1">
        <name>FAD</name>
        <dbReference type="ChEBI" id="CHEBI:57692"/>
    </cofactor>
</comment>
<keyword evidence="8" id="KW-1185">Reference proteome</keyword>
<name>A0A4U0WXI6_9PEZI</name>
<dbReference type="OrthoDB" id="2015447at2759"/>
<dbReference type="InterPro" id="IPR023209">
    <property type="entry name" value="DAO"/>
</dbReference>
<dbReference type="InterPro" id="IPR006076">
    <property type="entry name" value="FAD-dep_OxRdtase"/>
</dbReference>
<evidence type="ECO:0000313" key="8">
    <source>
        <dbReference type="Proteomes" id="UP000308768"/>
    </source>
</evidence>
<dbReference type="PANTHER" id="PTHR11530">
    <property type="entry name" value="D-AMINO ACID OXIDASE"/>
    <property type="match status" value="1"/>
</dbReference>
<evidence type="ECO:0000313" key="7">
    <source>
        <dbReference type="EMBL" id="TKA68500.1"/>
    </source>
</evidence>
<dbReference type="GO" id="GO:0019478">
    <property type="term" value="P:D-amino acid catabolic process"/>
    <property type="evidence" value="ECO:0007669"/>
    <property type="project" value="TreeGrafter"/>
</dbReference>
<gene>
    <name evidence="7" type="ORF">B0A49_07659</name>
</gene>
<proteinExistence type="inferred from homology"/>
<dbReference type="Proteomes" id="UP000308768">
    <property type="component" value="Unassembled WGS sequence"/>
</dbReference>
<feature type="domain" description="FAD dependent oxidoreductase" evidence="6">
    <location>
        <begin position="158"/>
        <end position="323"/>
    </location>
</feature>
<evidence type="ECO:0000256" key="3">
    <source>
        <dbReference type="ARBA" id="ARBA00022630"/>
    </source>
</evidence>